<feature type="compositionally biased region" description="Basic and acidic residues" evidence="1">
    <location>
        <begin position="68"/>
        <end position="81"/>
    </location>
</feature>
<keyword evidence="3" id="KW-1185">Reference proteome</keyword>
<feature type="compositionally biased region" description="Polar residues" evidence="1">
    <location>
        <begin position="14"/>
        <end position="23"/>
    </location>
</feature>
<feature type="compositionally biased region" description="Basic and acidic residues" evidence="1">
    <location>
        <begin position="1"/>
        <end position="13"/>
    </location>
</feature>
<evidence type="ECO:0000313" key="3">
    <source>
        <dbReference type="Proteomes" id="UP001152795"/>
    </source>
</evidence>
<evidence type="ECO:0000313" key="2">
    <source>
        <dbReference type="EMBL" id="CAB4045972.1"/>
    </source>
</evidence>
<feature type="compositionally biased region" description="Polar residues" evidence="1">
    <location>
        <begin position="38"/>
        <end position="48"/>
    </location>
</feature>
<organism evidence="2 3">
    <name type="scientific">Paramuricea clavata</name>
    <name type="common">Red gorgonian</name>
    <name type="synonym">Violescent sea-whip</name>
    <dbReference type="NCBI Taxonomy" id="317549"/>
    <lineage>
        <taxon>Eukaryota</taxon>
        <taxon>Metazoa</taxon>
        <taxon>Cnidaria</taxon>
        <taxon>Anthozoa</taxon>
        <taxon>Octocorallia</taxon>
        <taxon>Malacalcyonacea</taxon>
        <taxon>Plexauridae</taxon>
        <taxon>Paramuricea</taxon>
    </lineage>
</organism>
<feature type="region of interest" description="Disordered" evidence="1">
    <location>
        <begin position="1"/>
        <end position="81"/>
    </location>
</feature>
<comment type="caution">
    <text evidence="2">The sequence shown here is derived from an EMBL/GenBank/DDBJ whole genome shotgun (WGS) entry which is preliminary data.</text>
</comment>
<evidence type="ECO:0000256" key="1">
    <source>
        <dbReference type="SAM" id="MobiDB-lite"/>
    </source>
</evidence>
<dbReference type="EMBL" id="CACRXK020043996">
    <property type="protein sequence ID" value="CAB4045972.1"/>
    <property type="molecule type" value="Genomic_DNA"/>
</dbReference>
<sequence>SSKDNSRGRKTTDGARTTNPLSQRTTGRIRRPGPRSESLAQSATQDATPRTDVGARTERNATSAEEEATFKPHVEMLDPPR</sequence>
<reference evidence="2" key="1">
    <citation type="submission" date="2020-04" db="EMBL/GenBank/DDBJ databases">
        <authorList>
            <person name="Alioto T."/>
            <person name="Alioto T."/>
            <person name="Gomez Garrido J."/>
        </authorList>
    </citation>
    <scope>NUCLEOTIDE SEQUENCE</scope>
    <source>
        <strain evidence="2">A484AB</strain>
    </source>
</reference>
<proteinExistence type="predicted"/>
<protein>
    <submittedName>
        <fullName evidence="2">Uncharacterized protein</fullName>
    </submittedName>
</protein>
<dbReference type="Proteomes" id="UP001152795">
    <property type="component" value="Unassembled WGS sequence"/>
</dbReference>
<feature type="non-terminal residue" evidence="2">
    <location>
        <position position="1"/>
    </location>
</feature>
<name>A0A7D9MGJ4_PARCT</name>
<dbReference type="AlphaFoldDB" id="A0A7D9MGJ4"/>
<accession>A0A7D9MGJ4</accession>
<gene>
    <name evidence="2" type="ORF">PACLA_8A032016</name>
</gene>